<dbReference type="AlphaFoldDB" id="A0A0M3JD98"/>
<keyword evidence="3" id="KW-1185">Reference proteome</keyword>
<evidence type="ECO:0000256" key="1">
    <source>
        <dbReference type="SAM" id="MobiDB-lite"/>
    </source>
</evidence>
<dbReference type="WBParaSite" id="ASIM_0000558401-mRNA-1">
    <property type="protein sequence ID" value="ASIM_0000558401-mRNA-1"/>
    <property type="gene ID" value="ASIM_0000558401"/>
</dbReference>
<evidence type="ECO:0000313" key="4">
    <source>
        <dbReference type="WBParaSite" id="ASIM_0000558401-mRNA-1"/>
    </source>
</evidence>
<proteinExistence type="predicted"/>
<reference evidence="4" key="1">
    <citation type="submission" date="2017-02" db="UniProtKB">
        <authorList>
            <consortium name="WormBaseParasite"/>
        </authorList>
    </citation>
    <scope>IDENTIFICATION</scope>
</reference>
<sequence length="217" mass="24055">MNTLPTKTSKTVNENAETVRDAKGTASSVQIMNTRLAPIFAKVKEKSKPLESAGKAKKKKDNTAKIEKNKKQKVASKASKELKPINGNSTEGSKKDRRVEAITCVTILDDDSDDVVMTKENNLGTSQKRNTNKKDYGSHGKMIPSRSSTSKKVHIERVDYAPFSSFGHIGLVSDAESSDVPRAAPYLRLQKRSSAFVHSELRRPLTFGDSRDWFAER</sequence>
<feature type="region of interest" description="Disordered" evidence="1">
    <location>
        <begin position="45"/>
        <end position="96"/>
    </location>
</feature>
<organism evidence="4">
    <name type="scientific">Anisakis simplex</name>
    <name type="common">Herring worm</name>
    <dbReference type="NCBI Taxonomy" id="6269"/>
    <lineage>
        <taxon>Eukaryota</taxon>
        <taxon>Metazoa</taxon>
        <taxon>Ecdysozoa</taxon>
        <taxon>Nematoda</taxon>
        <taxon>Chromadorea</taxon>
        <taxon>Rhabditida</taxon>
        <taxon>Spirurina</taxon>
        <taxon>Ascaridomorpha</taxon>
        <taxon>Ascaridoidea</taxon>
        <taxon>Anisakidae</taxon>
        <taxon>Anisakis</taxon>
        <taxon>Anisakis simplex complex</taxon>
    </lineage>
</organism>
<accession>A0A0M3JD98</accession>
<dbReference type="EMBL" id="UYRR01010435">
    <property type="protein sequence ID" value="VDK25419.1"/>
    <property type="molecule type" value="Genomic_DNA"/>
</dbReference>
<evidence type="ECO:0000313" key="3">
    <source>
        <dbReference type="Proteomes" id="UP000267096"/>
    </source>
</evidence>
<evidence type="ECO:0000313" key="2">
    <source>
        <dbReference type="EMBL" id="VDK25419.1"/>
    </source>
</evidence>
<feature type="region of interest" description="Disordered" evidence="1">
    <location>
        <begin position="1"/>
        <end position="26"/>
    </location>
</feature>
<name>A0A0M3JD98_ANISI</name>
<feature type="compositionally biased region" description="Polar residues" evidence="1">
    <location>
        <begin position="119"/>
        <end position="129"/>
    </location>
</feature>
<dbReference type="Proteomes" id="UP000267096">
    <property type="component" value="Unassembled WGS sequence"/>
</dbReference>
<feature type="region of interest" description="Disordered" evidence="1">
    <location>
        <begin position="119"/>
        <end position="151"/>
    </location>
</feature>
<reference evidence="2 3" key="2">
    <citation type="submission" date="2018-11" db="EMBL/GenBank/DDBJ databases">
        <authorList>
            <consortium name="Pathogen Informatics"/>
        </authorList>
    </citation>
    <scope>NUCLEOTIDE SEQUENCE [LARGE SCALE GENOMIC DNA]</scope>
</reference>
<protein>
    <submittedName>
        <fullName evidence="2 4">Uncharacterized protein</fullName>
    </submittedName>
</protein>
<gene>
    <name evidence="2" type="ORF">ASIM_LOCUS5379</name>
</gene>
<feature type="compositionally biased region" description="Polar residues" evidence="1">
    <location>
        <begin position="1"/>
        <end position="16"/>
    </location>
</feature>